<evidence type="ECO:0000259" key="16">
    <source>
        <dbReference type="Pfam" id="PF18383"/>
    </source>
</evidence>
<dbReference type="GO" id="GO:0015631">
    <property type="term" value="F:tubulin binding"/>
    <property type="evidence" value="ECO:0007669"/>
    <property type="project" value="InterPro"/>
</dbReference>
<evidence type="ECO:0000256" key="15">
    <source>
        <dbReference type="ARBA" id="ARBA00079903"/>
    </source>
</evidence>
<name>A0A915HWP9_ROMCU</name>
<dbReference type="GO" id="GO:0042073">
    <property type="term" value="P:intraciliary transport"/>
    <property type="evidence" value="ECO:0007669"/>
    <property type="project" value="InterPro"/>
</dbReference>
<evidence type="ECO:0000256" key="8">
    <source>
        <dbReference type="ARBA" id="ARBA00023054"/>
    </source>
</evidence>
<evidence type="ECO:0000256" key="2">
    <source>
        <dbReference type="ARBA" id="ARBA00022490"/>
    </source>
</evidence>
<dbReference type="GO" id="GO:0060271">
    <property type="term" value="P:cilium assembly"/>
    <property type="evidence" value="ECO:0007669"/>
    <property type="project" value="InterPro"/>
</dbReference>
<proteinExistence type="inferred from homology"/>
<keyword evidence="4" id="KW-0221">Differentiation</keyword>
<evidence type="ECO:0000256" key="6">
    <source>
        <dbReference type="ARBA" id="ARBA00022871"/>
    </source>
</evidence>
<keyword evidence="10" id="KW-0206">Cytoskeleton</keyword>
<comment type="subcellular location">
    <subcellularLocation>
        <location evidence="1">Cytoplasm</location>
        <location evidence="1">Cytoskeleton</location>
        <location evidence="1">Cilium basal body</location>
    </subcellularLocation>
</comment>
<keyword evidence="6" id="KW-0744">Spermatogenesis</keyword>
<dbReference type="GO" id="GO:0036064">
    <property type="term" value="C:ciliary basal body"/>
    <property type="evidence" value="ECO:0007669"/>
    <property type="project" value="TreeGrafter"/>
</dbReference>
<dbReference type="OMA" id="ANEQIKF"/>
<keyword evidence="5" id="KW-0970">Cilium biogenesis/degradation</keyword>
<evidence type="ECO:0000256" key="10">
    <source>
        <dbReference type="ARBA" id="ARBA00023212"/>
    </source>
</evidence>
<comment type="similarity">
    <text evidence="12">Belongs to the IFT81 family.</text>
</comment>
<reference evidence="18" key="1">
    <citation type="submission" date="2022-11" db="UniProtKB">
        <authorList>
            <consortium name="WormBaseParasite"/>
        </authorList>
    </citation>
    <scope>IDENTIFICATION</scope>
</reference>
<comment type="function">
    <text evidence="13">Component of the intraflagellar transport (IFT) complex B: together with IFT74, forms a tubulin-binding module that specifically mediates transport of tubulin within the cilium. Binds tubulin via its CH (calponin-homology)-like region. Required for ciliogenesis. Required for proper regulation of SHH signaling. Plays an important role during spermatogenesis by modulating the assembly and elongation of the sperm flagella.</text>
</comment>
<keyword evidence="11" id="KW-0966">Cell projection</keyword>
<keyword evidence="7" id="KW-0007">Acetylation</keyword>
<dbReference type="PANTHER" id="PTHR15614:SF2">
    <property type="entry name" value="INTRAFLAGELLAR TRANSPORT PROTEIN 81 HOMOLOG"/>
    <property type="match status" value="1"/>
</dbReference>
<dbReference type="Gene3D" id="1.10.418.70">
    <property type="entry name" value="Intraflagellar transport protein 81, N-terminal domain"/>
    <property type="match status" value="1"/>
</dbReference>
<protein>
    <recommendedName>
        <fullName evidence="14">Intraflagellar transport protein 81 homolog</fullName>
    </recommendedName>
    <alternativeName>
        <fullName evidence="15">Carnitine deficiency-associated protein expressed in ventricle 1</fullName>
    </alternativeName>
</protein>
<evidence type="ECO:0000313" key="17">
    <source>
        <dbReference type="Proteomes" id="UP000887565"/>
    </source>
</evidence>
<keyword evidence="17" id="KW-1185">Reference proteome</keyword>
<evidence type="ECO:0000256" key="11">
    <source>
        <dbReference type="ARBA" id="ARBA00023273"/>
    </source>
</evidence>
<evidence type="ECO:0000256" key="14">
    <source>
        <dbReference type="ARBA" id="ARBA00073058"/>
    </source>
</evidence>
<organism evidence="17 18">
    <name type="scientific">Romanomermis culicivorax</name>
    <name type="common">Nematode worm</name>
    <dbReference type="NCBI Taxonomy" id="13658"/>
    <lineage>
        <taxon>Eukaryota</taxon>
        <taxon>Metazoa</taxon>
        <taxon>Ecdysozoa</taxon>
        <taxon>Nematoda</taxon>
        <taxon>Enoplea</taxon>
        <taxon>Dorylaimia</taxon>
        <taxon>Mermithida</taxon>
        <taxon>Mermithoidea</taxon>
        <taxon>Mermithidae</taxon>
        <taxon>Romanomermis</taxon>
    </lineage>
</organism>
<dbReference type="InterPro" id="IPR043016">
    <property type="entry name" value="IFT81_N_sf"/>
</dbReference>
<dbReference type="Pfam" id="PF18383">
    <property type="entry name" value="IFT81_CH"/>
    <property type="match status" value="1"/>
</dbReference>
<evidence type="ECO:0000256" key="12">
    <source>
        <dbReference type="ARBA" id="ARBA00043983"/>
    </source>
</evidence>
<dbReference type="GO" id="GO:0007283">
    <property type="term" value="P:spermatogenesis"/>
    <property type="evidence" value="ECO:0007669"/>
    <property type="project" value="UniProtKB-KW"/>
</dbReference>
<evidence type="ECO:0000313" key="18">
    <source>
        <dbReference type="WBParaSite" id="nRc.2.0.1.t05848-RA"/>
    </source>
</evidence>
<accession>A0A915HWP9</accession>
<dbReference type="InterPro" id="IPR029600">
    <property type="entry name" value="IFT81"/>
</dbReference>
<dbReference type="WBParaSite" id="nRc.2.0.1.t05848-RA">
    <property type="protein sequence ID" value="nRc.2.0.1.t05848-RA"/>
    <property type="gene ID" value="nRc.2.0.1.g05848"/>
</dbReference>
<keyword evidence="3" id="KW-0597">Phosphoprotein</keyword>
<evidence type="ECO:0000256" key="1">
    <source>
        <dbReference type="ARBA" id="ARBA00004120"/>
    </source>
</evidence>
<sequence>MANEQIKFIVNALSKPPFSKSINLIKFDALEQSELVQILNDVLSYIEEQPTFDILHEPVEDTAVRFFEALKILRFKFPADPRAAQNFRMGLASGDKTYVYPVLSWLLERLTDLQKRAYLAKFLIHVYVPPEFQADPDVAQFIEK</sequence>
<evidence type="ECO:0000256" key="3">
    <source>
        <dbReference type="ARBA" id="ARBA00022553"/>
    </source>
</evidence>
<evidence type="ECO:0000256" key="9">
    <source>
        <dbReference type="ARBA" id="ARBA00023069"/>
    </source>
</evidence>
<evidence type="ECO:0000256" key="13">
    <source>
        <dbReference type="ARBA" id="ARBA00055755"/>
    </source>
</evidence>
<dbReference type="Proteomes" id="UP000887565">
    <property type="component" value="Unplaced"/>
</dbReference>
<evidence type="ECO:0000256" key="7">
    <source>
        <dbReference type="ARBA" id="ARBA00022990"/>
    </source>
</evidence>
<keyword evidence="9" id="KW-0969">Cilium</keyword>
<evidence type="ECO:0000256" key="5">
    <source>
        <dbReference type="ARBA" id="ARBA00022794"/>
    </source>
</evidence>
<evidence type="ECO:0000256" key="4">
    <source>
        <dbReference type="ARBA" id="ARBA00022782"/>
    </source>
</evidence>
<dbReference type="InterPro" id="IPR041146">
    <property type="entry name" value="IFT81_CH"/>
</dbReference>
<keyword evidence="2" id="KW-0963">Cytoplasm</keyword>
<dbReference type="FunFam" id="1.10.418.70:FF:000001">
    <property type="entry name" value="Intraflagellar transport protein 81 homolog"/>
    <property type="match status" value="1"/>
</dbReference>
<dbReference type="PANTHER" id="PTHR15614">
    <property type="entry name" value="INTRAFLAGELLAR TRANSPORT PROTEIN 81 HOMOLOG"/>
    <property type="match status" value="1"/>
</dbReference>
<dbReference type="AlphaFoldDB" id="A0A915HWP9"/>
<keyword evidence="8" id="KW-0175">Coiled coil</keyword>
<dbReference type="GO" id="GO:0030992">
    <property type="term" value="C:intraciliary transport particle B"/>
    <property type="evidence" value="ECO:0007669"/>
    <property type="project" value="InterPro"/>
</dbReference>
<feature type="domain" description="IFT81 calponin homology" evidence="16">
    <location>
        <begin position="4"/>
        <end position="126"/>
    </location>
</feature>
<dbReference type="GO" id="GO:0030154">
    <property type="term" value="P:cell differentiation"/>
    <property type="evidence" value="ECO:0007669"/>
    <property type="project" value="UniProtKB-KW"/>
</dbReference>